<keyword evidence="2" id="KW-1185">Reference proteome</keyword>
<evidence type="ECO:0000313" key="1">
    <source>
        <dbReference type="EMBL" id="TNV81354.1"/>
    </source>
</evidence>
<organism evidence="1 2">
    <name type="scientific">Halteria grandinella</name>
    <dbReference type="NCBI Taxonomy" id="5974"/>
    <lineage>
        <taxon>Eukaryota</taxon>
        <taxon>Sar</taxon>
        <taxon>Alveolata</taxon>
        <taxon>Ciliophora</taxon>
        <taxon>Intramacronucleata</taxon>
        <taxon>Spirotrichea</taxon>
        <taxon>Stichotrichia</taxon>
        <taxon>Sporadotrichida</taxon>
        <taxon>Halteriidae</taxon>
        <taxon>Halteria</taxon>
    </lineage>
</organism>
<dbReference type="AlphaFoldDB" id="A0A8J8NWA2"/>
<proteinExistence type="predicted"/>
<dbReference type="Proteomes" id="UP000785679">
    <property type="component" value="Unassembled WGS sequence"/>
</dbReference>
<evidence type="ECO:0000313" key="2">
    <source>
        <dbReference type="Proteomes" id="UP000785679"/>
    </source>
</evidence>
<protein>
    <submittedName>
        <fullName evidence="1">Uncharacterized protein</fullName>
    </submittedName>
</protein>
<reference evidence="1" key="1">
    <citation type="submission" date="2019-06" db="EMBL/GenBank/DDBJ databases">
        <authorList>
            <person name="Zheng W."/>
        </authorList>
    </citation>
    <scope>NUCLEOTIDE SEQUENCE</scope>
    <source>
        <strain evidence="1">QDHG01</strain>
    </source>
</reference>
<dbReference type="EMBL" id="RRYP01006256">
    <property type="protein sequence ID" value="TNV81354.1"/>
    <property type="molecule type" value="Genomic_DNA"/>
</dbReference>
<accession>A0A8J8NWA2</accession>
<name>A0A8J8NWA2_HALGN</name>
<gene>
    <name evidence="1" type="ORF">FGO68_gene11470</name>
</gene>
<comment type="caution">
    <text evidence="1">The sequence shown here is derived from an EMBL/GenBank/DDBJ whole genome shotgun (WGS) entry which is preliminary data.</text>
</comment>
<dbReference type="SUPFAM" id="SSF52047">
    <property type="entry name" value="RNI-like"/>
    <property type="match status" value="1"/>
</dbReference>
<sequence>MSGMRFSKFIISQKDMEYTKMDRQIKPKAQQQLKKLLLDSQLPFCFSRLKGRKYLFFEILSYSDEQSNVRTLVLGAGKAFRVLLVKDYHIFNKIVYFEEILHLEKRLRSDQIGWLCSGGVKDHSLHVEVSQWQLSGPDFKALVNQKEKMKKLKSNKPNVVILQIDLSDNTRQVNGYLKNLIEFQQTGFDVLEVQKLILNGLRSNQENQFYLKDHCQEPKPALVKHLALSQVYNSSQFLQLFEPTQYLEVDLYYINGKEEACLREIEMLLVILLASPVRPQLQFNMKPQLDNNVKLLISVCTSTTLHEFVQCFGKIIVNCNDMEYKCYRDLVYKAKNEDVYIFQREPNRVQLAMNSALLESLAYSRLMKLSLIVDVNFAVHKYLEILEDLKKQSPSMGKNQSIQELQIQVKVQSKLDITPILEYIMDECEGLKTLVISDIRREGLQIQLLRLKDTINKSSIKSLRLEVQVNEHTKKLLESLDCQSLTSLTINEISYSYKCTNHLQPFQGSQNLTSLELTIREHFSITYNQFLQSLPNLRSLKLDLGYKGSGMLQQLIAYIQSESAQNLQLLHIKVKHFMADFIPLVEALDIEMPNLKNLKVMSNEMGTMTKEALEGLIRGKHKKIILQASIRVKSTPLFQQLIPMYPHAIIDVDNQPHC</sequence>